<accession>A0ABQ9XEL5</accession>
<keyword evidence="1" id="KW-0812">Transmembrane</keyword>
<evidence type="ECO:0008006" key="4">
    <source>
        <dbReference type="Google" id="ProtNLM"/>
    </source>
</evidence>
<evidence type="ECO:0000256" key="1">
    <source>
        <dbReference type="SAM" id="Phobius"/>
    </source>
</evidence>
<feature type="transmembrane region" description="Helical" evidence="1">
    <location>
        <begin position="52"/>
        <end position="74"/>
    </location>
</feature>
<keyword evidence="3" id="KW-1185">Reference proteome</keyword>
<name>A0ABQ9XEL5_9EUKA</name>
<dbReference type="EMBL" id="JARBJD010000142">
    <property type="protein sequence ID" value="KAK2950134.1"/>
    <property type="molecule type" value="Genomic_DNA"/>
</dbReference>
<gene>
    <name evidence="2" type="ORF">BLNAU_14936</name>
</gene>
<dbReference type="Proteomes" id="UP001281761">
    <property type="component" value="Unassembled WGS sequence"/>
</dbReference>
<evidence type="ECO:0000313" key="3">
    <source>
        <dbReference type="Proteomes" id="UP001281761"/>
    </source>
</evidence>
<evidence type="ECO:0000313" key="2">
    <source>
        <dbReference type="EMBL" id="KAK2950134.1"/>
    </source>
</evidence>
<reference evidence="2 3" key="1">
    <citation type="journal article" date="2022" name="bioRxiv">
        <title>Genomics of Preaxostyla Flagellates Illuminates Evolutionary Transitions and the Path Towards Mitochondrial Loss.</title>
        <authorList>
            <person name="Novak L.V.F."/>
            <person name="Treitli S.C."/>
            <person name="Pyrih J."/>
            <person name="Halakuc P."/>
            <person name="Pipaliya S.V."/>
            <person name="Vacek V."/>
            <person name="Brzon O."/>
            <person name="Soukal P."/>
            <person name="Eme L."/>
            <person name="Dacks J.B."/>
            <person name="Karnkowska A."/>
            <person name="Elias M."/>
            <person name="Hampl V."/>
        </authorList>
    </citation>
    <scope>NUCLEOTIDE SEQUENCE [LARGE SCALE GENOMIC DNA]</scope>
    <source>
        <strain evidence="2">NAU3</strain>
        <tissue evidence="2">Gut</tissue>
    </source>
</reference>
<organism evidence="2 3">
    <name type="scientific">Blattamonas nauphoetae</name>
    <dbReference type="NCBI Taxonomy" id="2049346"/>
    <lineage>
        <taxon>Eukaryota</taxon>
        <taxon>Metamonada</taxon>
        <taxon>Preaxostyla</taxon>
        <taxon>Oxymonadida</taxon>
        <taxon>Blattamonas</taxon>
    </lineage>
</organism>
<protein>
    <recommendedName>
        <fullName evidence="4">Transposase</fullName>
    </recommendedName>
</protein>
<sequence length="106" mass="11501">MRTPRSASSLLIVEHTLADSTIRGWLRKGHSCRIVDGRMEGIAKTTTQTLSHFDVCLVFAFLHCMLLVLAQLVTSKQAFADSPKTRAKRTEIAIPSEKGGCDTGGG</sequence>
<keyword evidence="1" id="KW-1133">Transmembrane helix</keyword>
<comment type="caution">
    <text evidence="2">The sequence shown here is derived from an EMBL/GenBank/DDBJ whole genome shotgun (WGS) entry which is preliminary data.</text>
</comment>
<keyword evidence="1" id="KW-0472">Membrane</keyword>
<proteinExistence type="predicted"/>